<reference evidence="2 3" key="1">
    <citation type="submission" date="2016-10" db="EMBL/GenBank/DDBJ databases">
        <authorList>
            <person name="de Groot N.N."/>
        </authorList>
    </citation>
    <scope>NUCLEOTIDE SEQUENCE [LARGE SCALE GENOMIC DNA]</scope>
    <source>
        <strain evidence="2 3">DSM 44993</strain>
    </source>
</reference>
<evidence type="ECO:0000313" key="3">
    <source>
        <dbReference type="Proteomes" id="UP000198582"/>
    </source>
</evidence>
<sequence>MTSVIRADHTGRVLHKVSTHRSGPDGHPIAICSLCGWSETADPPGGRAEARALARQHLNRPPEWPVFHRGLASFIGGRRTNADYAAVFVDDVFGDTAAWALADGIGDRPGAAEAARVAATTAVRAAFGHRLDPADALLTARDEILRHDIDGDTVMVVAVAHEQHEGYELAWVGDCRGYESRDGHLRQLTTDHTRAEETRAWLRENYDDPDSVPGWYAHRLPSWEHIVTSSVATATADTIGRTSTPDRETRLLLTSDGVHKPVPHDVLAQLVTSTDNVETAAHRIALAGPRHGGTDNSTALLIDPVQGS</sequence>
<dbReference type="EMBL" id="FOEF01000047">
    <property type="protein sequence ID" value="SEP54446.1"/>
    <property type="molecule type" value="Genomic_DNA"/>
</dbReference>
<dbReference type="OrthoDB" id="9801841at2"/>
<protein>
    <submittedName>
        <fullName evidence="2">Protein phosphatase 2C</fullName>
    </submittedName>
</protein>
<dbReference type="AlphaFoldDB" id="A0A1H8YQJ8"/>
<dbReference type="STRING" id="394193.SAMN04489732_14722"/>
<evidence type="ECO:0000259" key="1">
    <source>
        <dbReference type="PROSITE" id="PS51746"/>
    </source>
</evidence>
<dbReference type="SUPFAM" id="SSF81606">
    <property type="entry name" value="PP2C-like"/>
    <property type="match status" value="1"/>
</dbReference>
<dbReference type="SMART" id="SM00332">
    <property type="entry name" value="PP2Cc"/>
    <property type="match status" value="1"/>
</dbReference>
<dbReference type="Proteomes" id="UP000198582">
    <property type="component" value="Unassembled WGS sequence"/>
</dbReference>
<keyword evidence="3" id="KW-1185">Reference proteome</keyword>
<dbReference type="Gene3D" id="3.60.40.10">
    <property type="entry name" value="PPM-type phosphatase domain"/>
    <property type="match status" value="1"/>
</dbReference>
<name>A0A1H8YQJ8_9PSEU</name>
<evidence type="ECO:0000313" key="2">
    <source>
        <dbReference type="EMBL" id="SEP54446.1"/>
    </source>
</evidence>
<proteinExistence type="predicted"/>
<feature type="domain" description="PPM-type phosphatase" evidence="1">
    <location>
        <begin position="68"/>
        <end position="304"/>
    </location>
</feature>
<accession>A0A1H8YQJ8</accession>
<dbReference type="InterPro" id="IPR001932">
    <property type="entry name" value="PPM-type_phosphatase-like_dom"/>
</dbReference>
<organism evidence="2 3">
    <name type="scientific">Amycolatopsis saalfeldensis</name>
    <dbReference type="NCBI Taxonomy" id="394193"/>
    <lineage>
        <taxon>Bacteria</taxon>
        <taxon>Bacillati</taxon>
        <taxon>Actinomycetota</taxon>
        <taxon>Actinomycetes</taxon>
        <taxon>Pseudonocardiales</taxon>
        <taxon>Pseudonocardiaceae</taxon>
        <taxon>Amycolatopsis</taxon>
    </lineage>
</organism>
<dbReference type="RefSeq" id="WP_091629744.1">
    <property type="nucleotide sequence ID" value="NZ_FOEF01000047.1"/>
</dbReference>
<gene>
    <name evidence="2" type="ORF">SAMN04489732_14722</name>
</gene>
<dbReference type="InterPro" id="IPR036457">
    <property type="entry name" value="PPM-type-like_dom_sf"/>
</dbReference>
<dbReference type="PROSITE" id="PS51746">
    <property type="entry name" value="PPM_2"/>
    <property type="match status" value="1"/>
</dbReference>